<evidence type="ECO:0000256" key="2">
    <source>
        <dbReference type="ARBA" id="ARBA00009010"/>
    </source>
</evidence>
<dbReference type="InterPro" id="IPR014371">
    <property type="entry name" value="Oat_ACAT_DAG_ARE"/>
</dbReference>
<comment type="subcellular location">
    <subcellularLocation>
        <location evidence="1 9">Endoplasmic reticulum membrane</location>
        <topology evidence="1 9">Multi-pass membrane protein</topology>
    </subcellularLocation>
</comment>
<dbReference type="GO" id="GO:0008203">
    <property type="term" value="P:cholesterol metabolic process"/>
    <property type="evidence" value="ECO:0007669"/>
    <property type="project" value="TreeGrafter"/>
</dbReference>
<evidence type="ECO:0000256" key="5">
    <source>
        <dbReference type="ARBA" id="ARBA00022824"/>
    </source>
</evidence>
<feature type="transmembrane region" description="Helical" evidence="11">
    <location>
        <begin position="560"/>
        <end position="578"/>
    </location>
</feature>
<dbReference type="Proteomes" id="UP000663852">
    <property type="component" value="Unassembled WGS sequence"/>
</dbReference>
<keyword evidence="6 11" id="KW-1133">Transmembrane helix</keyword>
<evidence type="ECO:0000256" key="7">
    <source>
        <dbReference type="ARBA" id="ARBA00023136"/>
    </source>
</evidence>
<dbReference type="PANTHER" id="PTHR10408:SF8">
    <property type="entry name" value="O-ACYLTRANSFERASE"/>
    <property type="match status" value="1"/>
</dbReference>
<feature type="transmembrane region" description="Helical" evidence="11">
    <location>
        <begin position="502"/>
        <end position="522"/>
    </location>
</feature>
<evidence type="ECO:0000256" key="9">
    <source>
        <dbReference type="PIRNR" id="PIRNR000439"/>
    </source>
</evidence>
<evidence type="ECO:0000313" key="13">
    <source>
        <dbReference type="Proteomes" id="UP000663852"/>
    </source>
</evidence>
<evidence type="ECO:0000256" key="6">
    <source>
        <dbReference type="ARBA" id="ARBA00022989"/>
    </source>
</evidence>
<protein>
    <recommendedName>
        <fullName evidence="9">O-acyltransferase</fullName>
    </recommendedName>
</protein>
<feature type="transmembrane region" description="Helical" evidence="11">
    <location>
        <begin position="201"/>
        <end position="219"/>
    </location>
</feature>
<evidence type="ECO:0000256" key="1">
    <source>
        <dbReference type="ARBA" id="ARBA00004477"/>
    </source>
</evidence>
<feature type="transmembrane region" description="Helical" evidence="11">
    <location>
        <begin position="419"/>
        <end position="443"/>
    </location>
</feature>
<feature type="transmembrane region" description="Helical" evidence="11">
    <location>
        <begin position="378"/>
        <end position="399"/>
    </location>
</feature>
<dbReference type="Pfam" id="PF03062">
    <property type="entry name" value="MBOAT"/>
    <property type="match status" value="1"/>
</dbReference>
<evidence type="ECO:0000256" key="8">
    <source>
        <dbReference type="ARBA" id="ARBA00023315"/>
    </source>
</evidence>
<comment type="caution">
    <text evidence="12">The sequence shown here is derived from an EMBL/GenBank/DDBJ whole genome shotgun (WGS) entry which is preliminary data.</text>
</comment>
<proteinExistence type="inferred from homology"/>
<keyword evidence="4 11" id="KW-0812">Transmembrane</keyword>
<evidence type="ECO:0000256" key="3">
    <source>
        <dbReference type="ARBA" id="ARBA00022679"/>
    </source>
</evidence>
<organism evidence="12 13">
    <name type="scientific">Adineta ricciae</name>
    <name type="common">Rotifer</name>
    <dbReference type="NCBI Taxonomy" id="249248"/>
    <lineage>
        <taxon>Eukaryota</taxon>
        <taxon>Metazoa</taxon>
        <taxon>Spiralia</taxon>
        <taxon>Gnathifera</taxon>
        <taxon>Rotifera</taxon>
        <taxon>Eurotatoria</taxon>
        <taxon>Bdelloidea</taxon>
        <taxon>Adinetida</taxon>
        <taxon>Adinetidae</taxon>
        <taxon>Adineta</taxon>
    </lineage>
</organism>
<evidence type="ECO:0000256" key="10">
    <source>
        <dbReference type="PIRSR" id="PIRSR000439-1"/>
    </source>
</evidence>
<dbReference type="EMBL" id="CAJNOJ010000066">
    <property type="protein sequence ID" value="CAF1016489.1"/>
    <property type="molecule type" value="Genomic_DNA"/>
</dbReference>
<feature type="active site" evidence="10">
    <location>
        <position position="518"/>
    </location>
</feature>
<dbReference type="GO" id="GO:0008374">
    <property type="term" value="F:O-acyltransferase activity"/>
    <property type="evidence" value="ECO:0007669"/>
    <property type="project" value="InterPro"/>
</dbReference>
<keyword evidence="7 9" id="KW-0472">Membrane</keyword>
<accession>A0A814HV97</accession>
<evidence type="ECO:0000256" key="11">
    <source>
        <dbReference type="SAM" id="Phobius"/>
    </source>
</evidence>
<feature type="transmembrane region" description="Helical" evidence="11">
    <location>
        <begin position="250"/>
        <end position="271"/>
    </location>
</feature>
<dbReference type="GO" id="GO:0005789">
    <property type="term" value="C:endoplasmic reticulum membrane"/>
    <property type="evidence" value="ECO:0007669"/>
    <property type="project" value="UniProtKB-SubCell"/>
</dbReference>
<keyword evidence="3 9" id="KW-0808">Transferase</keyword>
<feature type="transmembrane region" description="Helical" evidence="11">
    <location>
        <begin position="528"/>
        <end position="548"/>
    </location>
</feature>
<reference evidence="12" key="1">
    <citation type="submission" date="2021-02" db="EMBL/GenBank/DDBJ databases">
        <authorList>
            <person name="Nowell W R."/>
        </authorList>
    </citation>
    <scope>NUCLEOTIDE SEQUENCE</scope>
</reference>
<dbReference type="InterPro" id="IPR004299">
    <property type="entry name" value="MBOAT_fam"/>
</dbReference>
<dbReference type="PANTHER" id="PTHR10408">
    <property type="entry name" value="STEROL O-ACYLTRANSFERASE"/>
    <property type="match status" value="1"/>
</dbReference>
<sequence length="629" mass="73899">MVQLSPESNNMKKCIYTCVYLISFQSKSLSMHRRGHERSASAEFNRVDRTVRIHNSTERLRSELLNYITNRFEEFSSEMKQAANMPSIDEIIERPVMSNSDLSSINKIDNQLSAQTIASKQSVDIKRSSSAFPTKVFRMRSSIMTELLEVSHIKSIRQIFISILVLLVFQVALTDIFEKGTVDFFVFDLIQWNFSNLSQCVRVWLCMFMATCAIVYYCFHFWAHKRLSFIPVHSFDSTDTEKLKTNSTTLLIFDWIWFVAYCCYVGLFLYIPVQHILAENYPIVTRIIILAEQVRFLMKTHAFVRENTPRAILYGQIYSEEIKIEDLSKDKFNDASNDQKAFSIPHTPCPEFSKFLYFLFAPTLIYRDSYPRTSSIRWTYVISQLAQFATTSLFGYYLFYRFCLPVFRHFNSEHVTLKIFVLSILNCTLPGALFLFCAFYGFLHCWLNAFAEMLRFADRQFYSDWWTATSWSSYYRTWNIVVHDWLYTYVYRDCHKLLGVKYRLVSMYAVIFLSACVHEYIISLAFGYFYPILFIQFAVLGFISMLILPQRTQNNAFNVFIWASLFVGLGMQMCLYSIEWYARLNCPRYVNGPLDYFVPRSFFCHDGGDTKIPLTNNVPNLVLHRQNDL</sequence>
<dbReference type="PIRSF" id="PIRSF000439">
    <property type="entry name" value="Oat_ACAT_DAG_ARE"/>
    <property type="match status" value="1"/>
</dbReference>
<evidence type="ECO:0000256" key="4">
    <source>
        <dbReference type="ARBA" id="ARBA00022692"/>
    </source>
</evidence>
<gene>
    <name evidence="12" type="ORF">EDS130_LOCUS15665</name>
</gene>
<dbReference type="OrthoDB" id="10039049at2759"/>
<comment type="similarity">
    <text evidence="2 9">Belongs to the membrane-bound acyltransferase family. Sterol o-acyltransferase subfamily.</text>
</comment>
<keyword evidence="5 9" id="KW-0256">Endoplasmic reticulum</keyword>
<evidence type="ECO:0000313" key="12">
    <source>
        <dbReference type="EMBL" id="CAF1016489.1"/>
    </source>
</evidence>
<keyword evidence="8 9" id="KW-0012">Acyltransferase</keyword>
<name>A0A814HV97_ADIRI</name>
<dbReference type="AlphaFoldDB" id="A0A814HV97"/>